<keyword evidence="3" id="KW-1185">Reference proteome</keyword>
<organism evidence="4">
    <name type="scientific">Echinostoma caproni</name>
    <dbReference type="NCBI Taxonomy" id="27848"/>
    <lineage>
        <taxon>Eukaryota</taxon>
        <taxon>Metazoa</taxon>
        <taxon>Spiralia</taxon>
        <taxon>Lophotrochozoa</taxon>
        <taxon>Platyhelminthes</taxon>
        <taxon>Trematoda</taxon>
        <taxon>Digenea</taxon>
        <taxon>Plagiorchiida</taxon>
        <taxon>Echinostomata</taxon>
        <taxon>Echinostomatoidea</taxon>
        <taxon>Echinostomatidae</taxon>
        <taxon>Echinostoma</taxon>
    </lineage>
</organism>
<feature type="domain" description="Reverse transcriptase" evidence="1">
    <location>
        <begin position="73"/>
        <end position="126"/>
    </location>
</feature>
<reference evidence="4" key="1">
    <citation type="submission" date="2016-06" db="UniProtKB">
        <authorList>
            <consortium name="WormBaseParasite"/>
        </authorList>
    </citation>
    <scope>IDENTIFICATION</scope>
</reference>
<proteinExistence type="predicted"/>
<dbReference type="InterPro" id="IPR043502">
    <property type="entry name" value="DNA/RNA_pol_sf"/>
</dbReference>
<dbReference type="Pfam" id="PF00078">
    <property type="entry name" value="RVT_1"/>
    <property type="match status" value="1"/>
</dbReference>
<dbReference type="SUPFAM" id="SSF56672">
    <property type="entry name" value="DNA/RNA polymerases"/>
    <property type="match status" value="1"/>
</dbReference>
<protein>
    <submittedName>
        <fullName evidence="4">Reverse transcriptase domain-containing protein</fullName>
    </submittedName>
</protein>
<dbReference type="OrthoDB" id="5860913at2759"/>
<dbReference type="InterPro" id="IPR050951">
    <property type="entry name" value="Retrovirus_Pol_polyprotein"/>
</dbReference>
<gene>
    <name evidence="2" type="ORF">ECPE_LOCUS1400</name>
</gene>
<dbReference type="InterPro" id="IPR043128">
    <property type="entry name" value="Rev_trsase/Diguanyl_cyclase"/>
</dbReference>
<dbReference type="Proteomes" id="UP000272942">
    <property type="component" value="Unassembled WGS sequence"/>
</dbReference>
<sequence length="195" mass="22049">MKVLSVKWEVDGEPISLKRRVLPYGQREGVLEALQKMEQDDVINKVECSAWVTAIVVAMKSDDSVSKELDGGLAYQDDVLIFGLNKKEHDARLTQLLERFAARNIVIKMSKCVFGGSELEFLGFTVDSCGYRFDPTCFKPLTDIESPKDQTHLRSVMGYPPYYCRFIQKFVSRAQPRSVLSVQALGKDRCSVKIT</sequence>
<evidence type="ECO:0000313" key="3">
    <source>
        <dbReference type="Proteomes" id="UP000272942"/>
    </source>
</evidence>
<reference evidence="2 3" key="2">
    <citation type="submission" date="2018-11" db="EMBL/GenBank/DDBJ databases">
        <authorList>
            <consortium name="Pathogen Informatics"/>
        </authorList>
    </citation>
    <scope>NUCLEOTIDE SEQUENCE [LARGE SCALE GENOMIC DNA]</scope>
    <source>
        <strain evidence="2 3">Egypt</strain>
    </source>
</reference>
<dbReference type="InterPro" id="IPR000477">
    <property type="entry name" value="RT_dom"/>
</dbReference>
<dbReference type="PANTHER" id="PTHR37984:SF9">
    <property type="entry name" value="INTEGRASE CATALYTIC DOMAIN-CONTAINING PROTEIN"/>
    <property type="match status" value="1"/>
</dbReference>
<dbReference type="WBParaSite" id="ECPE_0000140001-mRNA-1">
    <property type="protein sequence ID" value="ECPE_0000140001-mRNA-1"/>
    <property type="gene ID" value="ECPE_0000140001"/>
</dbReference>
<dbReference type="Gene3D" id="3.30.70.270">
    <property type="match status" value="1"/>
</dbReference>
<dbReference type="EMBL" id="UZAN01008567">
    <property type="protein sequence ID" value="VDP38321.1"/>
    <property type="molecule type" value="Genomic_DNA"/>
</dbReference>
<evidence type="ECO:0000313" key="4">
    <source>
        <dbReference type="WBParaSite" id="ECPE_0000140001-mRNA-1"/>
    </source>
</evidence>
<accession>A0A183A365</accession>
<dbReference type="PANTHER" id="PTHR37984">
    <property type="entry name" value="PROTEIN CBG26694"/>
    <property type="match status" value="1"/>
</dbReference>
<name>A0A183A365_9TREM</name>
<evidence type="ECO:0000259" key="1">
    <source>
        <dbReference type="Pfam" id="PF00078"/>
    </source>
</evidence>
<dbReference type="AlphaFoldDB" id="A0A183A365"/>
<evidence type="ECO:0000313" key="2">
    <source>
        <dbReference type="EMBL" id="VDP38321.1"/>
    </source>
</evidence>